<evidence type="ECO:0000313" key="1">
    <source>
        <dbReference type="EMBL" id="SOE53754.1"/>
    </source>
</evidence>
<dbReference type="Proteomes" id="UP000219522">
    <property type="component" value="Unassembled WGS sequence"/>
</dbReference>
<dbReference type="EMBL" id="OCSU01000001">
    <property type="protein sequence ID" value="SOE53754.1"/>
    <property type="molecule type" value="Genomic_DNA"/>
</dbReference>
<reference evidence="1 2" key="1">
    <citation type="submission" date="2017-09" db="EMBL/GenBank/DDBJ databases">
        <authorList>
            <person name="Varghese N."/>
            <person name="Submissions S."/>
        </authorList>
    </citation>
    <scope>NUCLEOTIDE SEQUENCE [LARGE SCALE GENOMIC DNA]</scope>
    <source>
        <strain evidence="1 2">OK806</strain>
    </source>
</reference>
<sequence length="76" mass="8385">MVKTEIGQLEKALNVLVSRPRLIRRDYWTSQIECLLGRSGLSAQDRQRLSTLLDLLGRTAAECGVSAQNCQPVGSL</sequence>
<gene>
    <name evidence="1" type="ORF">SAMN05446927_0707</name>
</gene>
<comment type="caution">
    <text evidence="1">The sequence shown here is derived from an EMBL/GenBank/DDBJ whole genome shotgun (WGS) entry which is preliminary data.</text>
</comment>
<proteinExistence type="predicted"/>
<dbReference type="AlphaFoldDB" id="A0A7Z7I1X7"/>
<dbReference type="RefSeq" id="WP_062642393.1">
    <property type="nucleotide sequence ID" value="NZ_FCOG02000142.1"/>
</dbReference>
<organism evidence="1 2">
    <name type="scientific">Caballeronia arationis</name>
    <dbReference type="NCBI Taxonomy" id="1777142"/>
    <lineage>
        <taxon>Bacteria</taxon>
        <taxon>Pseudomonadati</taxon>
        <taxon>Pseudomonadota</taxon>
        <taxon>Betaproteobacteria</taxon>
        <taxon>Burkholderiales</taxon>
        <taxon>Burkholderiaceae</taxon>
        <taxon>Caballeronia</taxon>
    </lineage>
</organism>
<keyword evidence="2" id="KW-1185">Reference proteome</keyword>
<accession>A0A7Z7I1X7</accession>
<evidence type="ECO:0000313" key="2">
    <source>
        <dbReference type="Proteomes" id="UP000219522"/>
    </source>
</evidence>
<protein>
    <submittedName>
        <fullName evidence="1">Uncharacterized protein</fullName>
    </submittedName>
</protein>
<dbReference type="OrthoDB" id="9114923at2"/>
<name>A0A7Z7I1X7_9BURK</name>